<evidence type="ECO:0000256" key="7">
    <source>
        <dbReference type="PROSITE-ProRule" id="PRU00042"/>
    </source>
</evidence>
<evidence type="ECO:0000256" key="4">
    <source>
        <dbReference type="ARBA" id="ARBA00022771"/>
    </source>
</evidence>
<dbReference type="SUPFAM" id="SSF57667">
    <property type="entry name" value="beta-beta-alpha zinc fingers"/>
    <property type="match status" value="7"/>
</dbReference>
<evidence type="ECO:0000256" key="5">
    <source>
        <dbReference type="ARBA" id="ARBA00022833"/>
    </source>
</evidence>
<evidence type="ECO:0000256" key="3">
    <source>
        <dbReference type="ARBA" id="ARBA00022737"/>
    </source>
</evidence>
<evidence type="ECO:0000313" key="11">
    <source>
        <dbReference type="RefSeq" id="XP_014669010.1"/>
    </source>
</evidence>
<feature type="domain" description="C2H2-type" evidence="9">
    <location>
        <begin position="678"/>
        <end position="705"/>
    </location>
</feature>
<dbReference type="RefSeq" id="XP_014669010.1">
    <property type="nucleotide sequence ID" value="XM_014813524.1"/>
</dbReference>
<reference evidence="11" key="1">
    <citation type="submission" date="2025-08" db="UniProtKB">
        <authorList>
            <consortium name="RefSeq"/>
        </authorList>
    </citation>
    <scope>IDENTIFICATION</scope>
</reference>
<dbReference type="PROSITE" id="PS50157">
    <property type="entry name" value="ZINC_FINGER_C2H2_2"/>
    <property type="match status" value="13"/>
</dbReference>
<evidence type="ECO:0000256" key="8">
    <source>
        <dbReference type="SAM" id="MobiDB-lite"/>
    </source>
</evidence>
<feature type="domain" description="C2H2-type" evidence="9">
    <location>
        <begin position="439"/>
        <end position="466"/>
    </location>
</feature>
<comment type="subcellular location">
    <subcellularLocation>
        <location evidence="1">Nucleus</location>
    </subcellularLocation>
</comment>
<feature type="compositionally biased region" description="Pro residues" evidence="8">
    <location>
        <begin position="518"/>
        <end position="545"/>
    </location>
</feature>
<feature type="domain" description="C2H2-type" evidence="9">
    <location>
        <begin position="495"/>
        <end position="518"/>
    </location>
</feature>
<feature type="domain" description="C2H2-type" evidence="9">
    <location>
        <begin position="383"/>
        <end position="410"/>
    </location>
</feature>
<feature type="domain" description="C2H2-type" evidence="9">
    <location>
        <begin position="321"/>
        <end position="349"/>
    </location>
</feature>
<dbReference type="Pfam" id="PF00096">
    <property type="entry name" value="zf-C2H2"/>
    <property type="match status" value="10"/>
</dbReference>
<keyword evidence="5" id="KW-0862">Zinc</keyword>
<feature type="domain" description="C2H2-type" evidence="9">
    <location>
        <begin position="734"/>
        <end position="761"/>
    </location>
</feature>
<feature type="region of interest" description="Disordered" evidence="8">
    <location>
        <begin position="276"/>
        <end position="304"/>
    </location>
</feature>
<feature type="domain" description="C2H2-type" evidence="9">
    <location>
        <begin position="411"/>
        <end position="438"/>
    </location>
</feature>
<sequence length="761" mass="82366">MNMASSVTSSCSVPFLVKQELTSLVMLPAHQSSHLRGQAAPPPSLLLAPESMTTLYYRCISCSECFFTEERFVAHAKAVHCKVLVSQGQDPGQTSAVEPSACNAVSSHMTVVHAETLNPNILSNGTFLQSAAAQQGNLAVKSEASNLDFGIPGPLDSWPWNSAADTANWKKPPNVDYQCDGGMFKTVDKRATEVGGSPAMETDDDDDGLCVLETCGYPYSAAAVATTTTNSEESDIVEALKKLQEEIQPRAATTSTMQRDASDAGGLPIVTAVSGAAQIPAPTTRRRRRGRPSLDQREEEVPAKVEEPAAAAVQPVHSPPWRCKVCNAMFAQSGLLKRHVNQHHSPNKPEYRCGSCDATFRWLGTLRAHQRSHDGRASSEMPYKCDVCAAPFRQLVQLQSHRRVHSDERPWGCATCGATFARETTLYIHRRIHTGEKPHACELCGKTFRQIGTLKTHRRVHTGEKPYQCSVCEKSFAQQGALKAHYRVHSMEKPYQCGTCGRTFSQLSTLNNHERLHAPPPFPAEQPPSTAPAPFPAEQPPPSTAPPGGGGGHPYKCDTCGAVFAMKHVLAVHMRVHTGERPFPCDECGKTFSQRATLNNHRRVHAAAAAAGDQTHACGRCPATFPNAHALSAHHAAGSCGGADGDATSSAASASSAASESKGLHHEPVVPNATAASWNCDTCGAEFAHQSSLSIHRRIHTGEKPYPCDLCGKTFRQKGTMQTHRRIHTGEKPYKCDLCNKAFTQLSPLKTHKKTHIERKL</sequence>
<dbReference type="Proteomes" id="UP000695022">
    <property type="component" value="Unplaced"/>
</dbReference>
<dbReference type="GeneID" id="106810236"/>
<feature type="domain" description="C2H2-type" evidence="9">
    <location>
        <begin position="555"/>
        <end position="582"/>
    </location>
</feature>
<accession>A0ABM1E9Y9</accession>
<keyword evidence="4 7" id="KW-0863">Zinc-finger</keyword>
<protein>
    <submittedName>
        <fullName evidence="11">Zinc finger protein 271-like</fullName>
    </submittedName>
</protein>
<dbReference type="PROSITE" id="PS00028">
    <property type="entry name" value="ZINC_FINGER_C2H2_1"/>
    <property type="match status" value="13"/>
</dbReference>
<gene>
    <name evidence="11" type="primary">LOC106810236</name>
</gene>
<keyword evidence="2" id="KW-0479">Metal-binding</keyword>
<keyword evidence="3" id="KW-0677">Repeat</keyword>
<feature type="compositionally biased region" description="Basic and acidic residues" evidence="8">
    <location>
        <begin position="292"/>
        <end position="304"/>
    </location>
</feature>
<keyword evidence="10" id="KW-1185">Reference proteome</keyword>
<dbReference type="PANTHER" id="PTHR16515">
    <property type="entry name" value="PR DOMAIN ZINC FINGER PROTEIN"/>
    <property type="match status" value="1"/>
</dbReference>
<feature type="domain" description="C2H2-type" evidence="9">
    <location>
        <begin position="57"/>
        <end position="80"/>
    </location>
</feature>
<dbReference type="InterPro" id="IPR050331">
    <property type="entry name" value="Zinc_finger"/>
</dbReference>
<evidence type="ECO:0000256" key="1">
    <source>
        <dbReference type="ARBA" id="ARBA00004123"/>
    </source>
</evidence>
<dbReference type="InterPro" id="IPR013087">
    <property type="entry name" value="Znf_C2H2_type"/>
</dbReference>
<dbReference type="SMART" id="SM00355">
    <property type="entry name" value="ZnF_C2H2"/>
    <property type="match status" value="14"/>
</dbReference>
<organism evidence="10 11">
    <name type="scientific">Priapulus caudatus</name>
    <name type="common">Priapulid worm</name>
    <dbReference type="NCBI Taxonomy" id="37621"/>
    <lineage>
        <taxon>Eukaryota</taxon>
        <taxon>Metazoa</taxon>
        <taxon>Ecdysozoa</taxon>
        <taxon>Scalidophora</taxon>
        <taxon>Priapulida</taxon>
        <taxon>Priapulimorpha</taxon>
        <taxon>Priapulimorphida</taxon>
        <taxon>Priapulidae</taxon>
        <taxon>Priapulus</taxon>
    </lineage>
</organism>
<feature type="domain" description="C2H2-type" evidence="9">
    <location>
        <begin position="583"/>
        <end position="610"/>
    </location>
</feature>
<feature type="region of interest" description="Disordered" evidence="8">
    <location>
        <begin position="513"/>
        <end position="551"/>
    </location>
</feature>
<feature type="domain" description="C2H2-type" evidence="9">
    <location>
        <begin position="467"/>
        <end position="494"/>
    </location>
</feature>
<proteinExistence type="predicted"/>
<feature type="domain" description="C2H2-type" evidence="9">
    <location>
        <begin position="706"/>
        <end position="733"/>
    </location>
</feature>
<evidence type="ECO:0000259" key="9">
    <source>
        <dbReference type="PROSITE" id="PS50157"/>
    </source>
</evidence>
<name>A0ABM1E9Y9_PRICU</name>
<evidence type="ECO:0000313" key="10">
    <source>
        <dbReference type="Proteomes" id="UP000695022"/>
    </source>
</evidence>
<feature type="domain" description="C2H2-type" evidence="9">
    <location>
        <begin position="351"/>
        <end position="378"/>
    </location>
</feature>
<dbReference type="Gene3D" id="3.30.160.60">
    <property type="entry name" value="Classic Zinc Finger"/>
    <property type="match status" value="11"/>
</dbReference>
<dbReference type="InterPro" id="IPR036236">
    <property type="entry name" value="Znf_C2H2_sf"/>
</dbReference>
<evidence type="ECO:0000256" key="6">
    <source>
        <dbReference type="ARBA" id="ARBA00023242"/>
    </source>
</evidence>
<keyword evidence="6" id="KW-0539">Nucleus</keyword>
<dbReference type="PANTHER" id="PTHR16515:SF66">
    <property type="entry name" value="C2H2-TYPE DOMAIN-CONTAINING PROTEIN"/>
    <property type="match status" value="1"/>
</dbReference>
<evidence type="ECO:0000256" key="2">
    <source>
        <dbReference type="ARBA" id="ARBA00022723"/>
    </source>
</evidence>